<organism evidence="1">
    <name type="scientific">marine sediment metagenome</name>
    <dbReference type="NCBI Taxonomy" id="412755"/>
    <lineage>
        <taxon>unclassified sequences</taxon>
        <taxon>metagenomes</taxon>
        <taxon>ecological metagenomes</taxon>
    </lineage>
</organism>
<name>A0A0F9TKP3_9ZZZZ</name>
<proteinExistence type="predicted"/>
<protein>
    <submittedName>
        <fullName evidence="1">Uncharacterized protein</fullName>
    </submittedName>
</protein>
<gene>
    <name evidence="1" type="ORF">LCGC14_0380780</name>
</gene>
<dbReference type="EMBL" id="LAZR01000310">
    <property type="protein sequence ID" value="KKN75457.1"/>
    <property type="molecule type" value="Genomic_DNA"/>
</dbReference>
<comment type="caution">
    <text evidence="1">The sequence shown here is derived from an EMBL/GenBank/DDBJ whole genome shotgun (WGS) entry which is preliminary data.</text>
</comment>
<evidence type="ECO:0000313" key="1">
    <source>
        <dbReference type="EMBL" id="KKN75457.1"/>
    </source>
</evidence>
<reference evidence="1" key="1">
    <citation type="journal article" date="2015" name="Nature">
        <title>Complex archaea that bridge the gap between prokaryotes and eukaryotes.</title>
        <authorList>
            <person name="Spang A."/>
            <person name="Saw J.H."/>
            <person name="Jorgensen S.L."/>
            <person name="Zaremba-Niedzwiedzka K."/>
            <person name="Martijn J."/>
            <person name="Lind A.E."/>
            <person name="van Eijk R."/>
            <person name="Schleper C."/>
            <person name="Guy L."/>
            <person name="Ettema T.J."/>
        </authorList>
    </citation>
    <scope>NUCLEOTIDE SEQUENCE</scope>
</reference>
<dbReference type="AlphaFoldDB" id="A0A0F9TKP3"/>
<sequence>MVKKHLQIRNEIWQLISKYYHPELGLDYLSLKPALTKYCKKKFGGIRDHV</sequence>
<accession>A0A0F9TKP3</accession>